<dbReference type="RefSeq" id="WP_318620479.1">
    <property type="nucleotide sequence ID" value="NZ_CP137642.1"/>
</dbReference>
<dbReference type="PROSITE" id="PS50109">
    <property type="entry name" value="HIS_KIN"/>
    <property type="match status" value="1"/>
</dbReference>
<dbReference type="PRINTS" id="PR00344">
    <property type="entry name" value="BCTRLSENSOR"/>
</dbReference>
<keyword evidence="8" id="KW-0067">ATP-binding</keyword>
<dbReference type="GeneID" id="85732835"/>
<keyword evidence="6" id="KW-0812">Transmembrane</keyword>
<feature type="transmembrane region" description="Helical" evidence="6">
    <location>
        <begin position="86"/>
        <end position="108"/>
    </location>
</feature>
<gene>
    <name evidence="8" type="ORF">R6Y96_06720</name>
</gene>
<feature type="transmembrane region" description="Helical" evidence="6">
    <location>
        <begin position="40"/>
        <end position="56"/>
    </location>
</feature>
<dbReference type="SUPFAM" id="SSF55874">
    <property type="entry name" value="ATPase domain of HSP90 chaperone/DNA topoisomerase II/histidine kinase"/>
    <property type="match status" value="1"/>
</dbReference>
<dbReference type="InterPro" id="IPR035965">
    <property type="entry name" value="PAS-like_dom_sf"/>
</dbReference>
<dbReference type="InterPro" id="IPR003594">
    <property type="entry name" value="HATPase_dom"/>
</dbReference>
<evidence type="ECO:0000256" key="5">
    <source>
        <dbReference type="ARBA" id="ARBA00023012"/>
    </source>
</evidence>
<evidence type="ECO:0000256" key="1">
    <source>
        <dbReference type="ARBA" id="ARBA00000085"/>
    </source>
</evidence>
<evidence type="ECO:0000256" key="6">
    <source>
        <dbReference type="SAM" id="Phobius"/>
    </source>
</evidence>
<dbReference type="Gene3D" id="3.30.450.20">
    <property type="entry name" value="PAS domain"/>
    <property type="match status" value="1"/>
</dbReference>
<sequence>MTSGRRAAAWERRRLFLLTASVIVVFAANVVGLFSGISTVLPHLFYLPIVLGAYWYPRRGVPFSLGLALGYLAMSLPFAIGEGWLLVQAIARAVVFAAIGAVISLLTLRLREREELYRGVFDNSEAGTFIIAQEADGAQIEEANYVGASLLGSTTDALRGEPITRLFDDPAVWESLKADIDLKGTVYGFETTLRRTDGGTARALLSAGRLQGGGIVLTLVDITALKNAEETLRRTNAKLNMLGRLTHRDLAAAVSRLLAQITQGMRQFDDPAFRRYLEELEESARVVQRRVEITRDYQDLGLQPPDWQPVQEVIRRATSCLLIPSGVSIHSWVERLEVFADPMLDRVFSNLIENAIRHGKTVSSVVITFQILDDGLAIYVEDDGVGVPEEYKERIFEYGVGSGGGLGLFLTREILAITNMTIRETGTPGEGARFVIHVPPDGYRIT</sequence>
<dbReference type="InterPro" id="IPR000014">
    <property type="entry name" value="PAS"/>
</dbReference>
<keyword evidence="6" id="KW-1133">Transmembrane helix</keyword>
<dbReference type="InterPro" id="IPR036890">
    <property type="entry name" value="HATPase_C_sf"/>
</dbReference>
<dbReference type="PANTHER" id="PTHR43711">
    <property type="entry name" value="TWO-COMPONENT HISTIDINE KINASE"/>
    <property type="match status" value="1"/>
</dbReference>
<dbReference type="Pfam" id="PF13188">
    <property type="entry name" value="PAS_8"/>
    <property type="match status" value="1"/>
</dbReference>
<keyword evidence="5" id="KW-0902">Two-component regulatory system</keyword>
<dbReference type="GO" id="GO:0000160">
    <property type="term" value="P:phosphorelay signal transduction system"/>
    <property type="evidence" value="ECO:0007669"/>
    <property type="project" value="UniProtKB-KW"/>
</dbReference>
<keyword evidence="6" id="KW-0472">Membrane</keyword>
<evidence type="ECO:0000313" key="8">
    <source>
        <dbReference type="EMBL" id="WOX57004.1"/>
    </source>
</evidence>
<dbReference type="GO" id="GO:0004673">
    <property type="term" value="F:protein histidine kinase activity"/>
    <property type="evidence" value="ECO:0007669"/>
    <property type="project" value="UniProtKB-EC"/>
</dbReference>
<feature type="transmembrane region" description="Helical" evidence="6">
    <location>
        <begin position="15"/>
        <end position="34"/>
    </location>
</feature>
<proteinExistence type="predicted"/>
<feature type="transmembrane region" description="Helical" evidence="6">
    <location>
        <begin position="63"/>
        <end position="80"/>
    </location>
</feature>
<dbReference type="Pfam" id="PF02518">
    <property type="entry name" value="HATPase_c"/>
    <property type="match status" value="1"/>
</dbReference>
<dbReference type="CDD" id="cd00075">
    <property type="entry name" value="HATPase"/>
    <property type="match status" value="1"/>
</dbReference>
<keyword evidence="9" id="KW-1185">Reference proteome</keyword>
<dbReference type="AlphaFoldDB" id="A0AAX4FUM4"/>
<accession>A0AAX4FUM4</accession>
<organism evidence="8 9">
    <name type="scientific">Methanoculleus receptaculi</name>
    <dbReference type="NCBI Taxonomy" id="394967"/>
    <lineage>
        <taxon>Archaea</taxon>
        <taxon>Methanobacteriati</taxon>
        <taxon>Methanobacteriota</taxon>
        <taxon>Stenosarchaea group</taxon>
        <taxon>Methanomicrobia</taxon>
        <taxon>Methanomicrobiales</taxon>
        <taxon>Methanomicrobiaceae</taxon>
        <taxon>Methanoculleus</taxon>
    </lineage>
</organism>
<dbReference type="Gene3D" id="3.30.565.10">
    <property type="entry name" value="Histidine kinase-like ATPase, C-terminal domain"/>
    <property type="match status" value="1"/>
</dbReference>
<keyword evidence="4" id="KW-0418">Kinase</keyword>
<dbReference type="PANTHER" id="PTHR43711:SF1">
    <property type="entry name" value="HISTIDINE KINASE 1"/>
    <property type="match status" value="1"/>
</dbReference>
<protein>
    <recommendedName>
        <fullName evidence="2">histidine kinase</fullName>
        <ecNumber evidence="2">2.7.13.3</ecNumber>
    </recommendedName>
</protein>
<dbReference type="KEGG" id="mrc:R6Y96_06720"/>
<keyword evidence="8" id="KW-0547">Nucleotide-binding</keyword>
<evidence type="ECO:0000256" key="2">
    <source>
        <dbReference type="ARBA" id="ARBA00012438"/>
    </source>
</evidence>
<dbReference type="NCBIfam" id="TIGR00229">
    <property type="entry name" value="sensory_box"/>
    <property type="match status" value="1"/>
</dbReference>
<dbReference type="InterPro" id="IPR005467">
    <property type="entry name" value="His_kinase_dom"/>
</dbReference>
<comment type="catalytic activity">
    <reaction evidence="1">
        <text>ATP + protein L-histidine = ADP + protein N-phospho-L-histidine.</text>
        <dbReference type="EC" id="2.7.13.3"/>
    </reaction>
</comment>
<keyword evidence="3" id="KW-0808">Transferase</keyword>
<evidence type="ECO:0000259" key="7">
    <source>
        <dbReference type="PROSITE" id="PS50109"/>
    </source>
</evidence>
<dbReference type="SUPFAM" id="SSF55785">
    <property type="entry name" value="PYP-like sensor domain (PAS domain)"/>
    <property type="match status" value="1"/>
</dbReference>
<evidence type="ECO:0000313" key="9">
    <source>
        <dbReference type="Proteomes" id="UP001305652"/>
    </source>
</evidence>
<dbReference type="GO" id="GO:0005524">
    <property type="term" value="F:ATP binding"/>
    <property type="evidence" value="ECO:0007669"/>
    <property type="project" value="UniProtKB-KW"/>
</dbReference>
<evidence type="ECO:0000256" key="3">
    <source>
        <dbReference type="ARBA" id="ARBA00022679"/>
    </source>
</evidence>
<dbReference type="Proteomes" id="UP001305652">
    <property type="component" value="Chromosome"/>
</dbReference>
<dbReference type="EMBL" id="CP137642">
    <property type="protein sequence ID" value="WOX57004.1"/>
    <property type="molecule type" value="Genomic_DNA"/>
</dbReference>
<dbReference type="SMART" id="SM00387">
    <property type="entry name" value="HATPase_c"/>
    <property type="match status" value="1"/>
</dbReference>
<reference evidence="8 9" key="1">
    <citation type="submission" date="2023-10" db="EMBL/GenBank/DDBJ databases">
        <title>The complete genome sequence of Methanoculleus receptaculi DSM 18860.</title>
        <authorList>
            <person name="Lai S.-J."/>
            <person name="You Y.-T."/>
            <person name="Chen S.-C."/>
        </authorList>
    </citation>
    <scope>NUCLEOTIDE SEQUENCE [LARGE SCALE GENOMIC DNA]</scope>
    <source>
        <strain evidence="8 9">DSM 18860</strain>
    </source>
</reference>
<name>A0AAX4FUM4_9EURY</name>
<dbReference type="EC" id="2.7.13.3" evidence="2"/>
<dbReference type="InterPro" id="IPR050736">
    <property type="entry name" value="Sensor_HK_Regulatory"/>
</dbReference>
<evidence type="ECO:0000256" key="4">
    <source>
        <dbReference type="ARBA" id="ARBA00022777"/>
    </source>
</evidence>
<feature type="domain" description="Histidine kinase" evidence="7">
    <location>
        <begin position="344"/>
        <end position="442"/>
    </location>
</feature>
<dbReference type="InterPro" id="IPR004358">
    <property type="entry name" value="Sig_transdc_His_kin-like_C"/>
</dbReference>